<accession>A0A3L8S5A8</accession>
<gene>
    <name evidence="1" type="ORF">DV515_00012240</name>
</gene>
<name>A0A3L8S5A8_CHLGU</name>
<evidence type="ECO:0000313" key="1">
    <source>
        <dbReference type="EMBL" id="RLV96931.1"/>
    </source>
</evidence>
<sequence length="131" mass="14624">MTSPRSCRCRYQPKAPKLVLPAARDRRRRKRNPSELASRARLELLSQLLPDWVRRAAQAPAHTHPAQEENRTGKEKCCGLGWINRLWKGPKCESTAKSCPSCRCAHGQSSQPLVAPQAWADLAVLSLSITT</sequence>
<evidence type="ECO:0000313" key="2">
    <source>
        <dbReference type="Proteomes" id="UP000276834"/>
    </source>
</evidence>
<protein>
    <submittedName>
        <fullName evidence="1">Uncharacterized protein</fullName>
    </submittedName>
</protein>
<dbReference type="EMBL" id="QUSF01000065">
    <property type="protein sequence ID" value="RLV96931.1"/>
    <property type="molecule type" value="Genomic_DNA"/>
</dbReference>
<proteinExistence type="predicted"/>
<reference evidence="1 2" key="1">
    <citation type="journal article" date="2018" name="Proc. R. Soc. B">
        <title>A non-coding region near Follistatin controls head colour polymorphism in the Gouldian finch.</title>
        <authorList>
            <person name="Toomey M.B."/>
            <person name="Marques C.I."/>
            <person name="Andrade P."/>
            <person name="Araujo P.M."/>
            <person name="Sabatino S."/>
            <person name="Gazda M.A."/>
            <person name="Afonso S."/>
            <person name="Lopes R.J."/>
            <person name="Corbo J.C."/>
            <person name="Carneiro M."/>
        </authorList>
    </citation>
    <scope>NUCLEOTIDE SEQUENCE [LARGE SCALE GENOMIC DNA]</scope>
    <source>
        <strain evidence="1">Red01</strain>
        <tissue evidence="1">Muscle</tissue>
    </source>
</reference>
<dbReference type="Proteomes" id="UP000276834">
    <property type="component" value="Unassembled WGS sequence"/>
</dbReference>
<comment type="caution">
    <text evidence="1">The sequence shown here is derived from an EMBL/GenBank/DDBJ whole genome shotgun (WGS) entry which is preliminary data.</text>
</comment>
<keyword evidence="2" id="KW-1185">Reference proteome</keyword>
<dbReference type="AlphaFoldDB" id="A0A3L8S5A8"/>
<organism evidence="1 2">
    <name type="scientific">Chloebia gouldiae</name>
    <name type="common">Gouldian finch</name>
    <name type="synonym">Erythrura gouldiae</name>
    <dbReference type="NCBI Taxonomy" id="44316"/>
    <lineage>
        <taxon>Eukaryota</taxon>
        <taxon>Metazoa</taxon>
        <taxon>Chordata</taxon>
        <taxon>Craniata</taxon>
        <taxon>Vertebrata</taxon>
        <taxon>Euteleostomi</taxon>
        <taxon>Archelosauria</taxon>
        <taxon>Archosauria</taxon>
        <taxon>Dinosauria</taxon>
        <taxon>Saurischia</taxon>
        <taxon>Theropoda</taxon>
        <taxon>Coelurosauria</taxon>
        <taxon>Aves</taxon>
        <taxon>Neognathae</taxon>
        <taxon>Neoaves</taxon>
        <taxon>Telluraves</taxon>
        <taxon>Australaves</taxon>
        <taxon>Passeriformes</taxon>
        <taxon>Passeroidea</taxon>
        <taxon>Passeridae</taxon>
        <taxon>Chloebia</taxon>
    </lineage>
</organism>